<dbReference type="SUPFAM" id="SSF54506">
    <property type="entry name" value="Diaminopimelate epimerase-like"/>
    <property type="match status" value="1"/>
</dbReference>
<protein>
    <submittedName>
        <fullName evidence="1">PhzF superfamily epimerase YddE/YHI9</fullName>
    </submittedName>
</protein>
<dbReference type="Gene3D" id="3.10.310.10">
    <property type="entry name" value="Diaminopimelate Epimerase, Chain A, domain 1"/>
    <property type="match status" value="1"/>
</dbReference>
<keyword evidence="2" id="KW-1185">Reference proteome</keyword>
<dbReference type="RefSeq" id="WP_307153362.1">
    <property type="nucleotide sequence ID" value="NZ_JAUSUK010000001.1"/>
</dbReference>
<dbReference type="Proteomes" id="UP001230253">
    <property type="component" value="Unassembled WGS sequence"/>
</dbReference>
<proteinExistence type="predicted"/>
<sequence length="48" mass="5418">MSQVDARTERLFGCNPTAILVLARWFPDELMLAIAQENNLAETVFPKP</sequence>
<evidence type="ECO:0000313" key="1">
    <source>
        <dbReference type="EMBL" id="MDQ0325139.1"/>
    </source>
</evidence>
<name>A0ABU0C3R0_9BRAD</name>
<accession>A0ABU0C3R0</accession>
<evidence type="ECO:0000313" key="2">
    <source>
        <dbReference type="Proteomes" id="UP001230253"/>
    </source>
</evidence>
<gene>
    <name evidence="1" type="ORF">J2R99_000988</name>
</gene>
<reference evidence="1 2" key="1">
    <citation type="submission" date="2023-07" db="EMBL/GenBank/DDBJ databases">
        <title>Genomic Encyclopedia of Type Strains, Phase IV (KMG-IV): sequencing the most valuable type-strain genomes for metagenomic binning, comparative biology and taxonomic classification.</title>
        <authorList>
            <person name="Goeker M."/>
        </authorList>
    </citation>
    <scope>NUCLEOTIDE SEQUENCE [LARGE SCALE GENOMIC DNA]</scope>
    <source>
        <strain evidence="1 2">DSM 11549</strain>
    </source>
</reference>
<organism evidence="1 2">
    <name type="scientific">Rhodopseudomonas julia</name>
    <dbReference type="NCBI Taxonomy" id="200617"/>
    <lineage>
        <taxon>Bacteria</taxon>
        <taxon>Pseudomonadati</taxon>
        <taxon>Pseudomonadota</taxon>
        <taxon>Alphaproteobacteria</taxon>
        <taxon>Hyphomicrobiales</taxon>
        <taxon>Nitrobacteraceae</taxon>
        <taxon>Rhodopseudomonas</taxon>
    </lineage>
</organism>
<comment type="caution">
    <text evidence="1">The sequence shown here is derived from an EMBL/GenBank/DDBJ whole genome shotgun (WGS) entry which is preliminary data.</text>
</comment>
<dbReference type="EMBL" id="JAUSUK010000001">
    <property type="protein sequence ID" value="MDQ0325139.1"/>
    <property type="molecule type" value="Genomic_DNA"/>
</dbReference>